<dbReference type="Gene3D" id="3.40.50.300">
    <property type="entry name" value="P-loop containing nucleotide triphosphate hydrolases"/>
    <property type="match status" value="1"/>
</dbReference>
<sequence>MAAEIVGAILGALSCFGGTTYTYIVRYRNFKDDVDELKNKLECLTNLQDRLQRQTGENEEINSKIQEMEPRKRLQEEYLEKVRGVKWYKRAYLCLDPRIHRKITMAKELLEQDRQSLERLERFSPNNLAPAEIAPAETAPAPPENLAEEETFTENEIWGYLMGDEVGKIGVCGTGVGQTTIMNNLHNQLQGNARFEKVIWVTVSHHNVFELQEKIAGVMDKTLPENEPVIMRAEALMEIMRGVKFVLILDDVREQFTLTEVGIPEPNRQNGCKVVVTSRSIDLCNYLHCKIVEVQPCLQGESRNFHWSFAVDCLPGEPLRWSSKVDCVFPKWELCVLLIVLTLLLRPYLILSLIWRIYQLCSYFIVRS</sequence>
<dbReference type="Pfam" id="PF00931">
    <property type="entry name" value="NB-ARC"/>
    <property type="match status" value="1"/>
</dbReference>
<keyword evidence="2" id="KW-0175">Coiled coil</keyword>
<evidence type="ECO:0000313" key="6">
    <source>
        <dbReference type="Proteomes" id="UP001054252"/>
    </source>
</evidence>
<reference evidence="5 6" key="1">
    <citation type="journal article" date="2021" name="Commun. Biol.">
        <title>The genome of Shorea leprosula (Dipterocarpaceae) highlights the ecological relevance of drought in aseasonal tropical rainforests.</title>
        <authorList>
            <person name="Ng K.K.S."/>
            <person name="Kobayashi M.J."/>
            <person name="Fawcett J.A."/>
            <person name="Hatakeyama M."/>
            <person name="Paape T."/>
            <person name="Ng C.H."/>
            <person name="Ang C.C."/>
            <person name="Tnah L.H."/>
            <person name="Lee C.T."/>
            <person name="Nishiyama T."/>
            <person name="Sese J."/>
            <person name="O'Brien M.J."/>
            <person name="Copetti D."/>
            <person name="Mohd Noor M.I."/>
            <person name="Ong R.C."/>
            <person name="Putra M."/>
            <person name="Sireger I.Z."/>
            <person name="Indrioko S."/>
            <person name="Kosugi Y."/>
            <person name="Izuno A."/>
            <person name="Isagi Y."/>
            <person name="Lee S.L."/>
            <person name="Shimizu K.K."/>
        </authorList>
    </citation>
    <scope>NUCLEOTIDE SEQUENCE [LARGE SCALE GENOMIC DNA]</scope>
    <source>
        <strain evidence="5">214</strain>
    </source>
</reference>
<keyword evidence="6" id="KW-1185">Reference proteome</keyword>
<dbReference type="Proteomes" id="UP001054252">
    <property type="component" value="Unassembled WGS sequence"/>
</dbReference>
<feature type="coiled-coil region" evidence="2">
    <location>
        <begin position="27"/>
        <end position="64"/>
    </location>
</feature>
<keyword evidence="3" id="KW-0812">Transmembrane</keyword>
<organism evidence="5 6">
    <name type="scientific">Rubroshorea leprosula</name>
    <dbReference type="NCBI Taxonomy" id="152421"/>
    <lineage>
        <taxon>Eukaryota</taxon>
        <taxon>Viridiplantae</taxon>
        <taxon>Streptophyta</taxon>
        <taxon>Embryophyta</taxon>
        <taxon>Tracheophyta</taxon>
        <taxon>Spermatophyta</taxon>
        <taxon>Magnoliopsida</taxon>
        <taxon>eudicotyledons</taxon>
        <taxon>Gunneridae</taxon>
        <taxon>Pentapetalae</taxon>
        <taxon>rosids</taxon>
        <taxon>malvids</taxon>
        <taxon>Malvales</taxon>
        <taxon>Dipterocarpaceae</taxon>
        <taxon>Rubroshorea</taxon>
    </lineage>
</organism>
<dbReference type="InterPro" id="IPR027417">
    <property type="entry name" value="P-loop_NTPase"/>
</dbReference>
<dbReference type="GO" id="GO:0043531">
    <property type="term" value="F:ADP binding"/>
    <property type="evidence" value="ECO:0007669"/>
    <property type="project" value="InterPro"/>
</dbReference>
<keyword evidence="1" id="KW-0611">Plant defense</keyword>
<dbReference type="EMBL" id="BPVZ01000263">
    <property type="protein sequence ID" value="GKV48608.1"/>
    <property type="molecule type" value="Genomic_DNA"/>
</dbReference>
<dbReference type="PANTHER" id="PTHR33463:SF187">
    <property type="entry name" value="AND NB-ARC DOMAIN DISEASE RESISTANCE PROTEIN, PUTATIVE-RELATED"/>
    <property type="match status" value="1"/>
</dbReference>
<feature type="transmembrane region" description="Helical" evidence="3">
    <location>
        <begin position="336"/>
        <end position="358"/>
    </location>
</feature>
<dbReference type="SUPFAM" id="SSF52540">
    <property type="entry name" value="P-loop containing nucleoside triphosphate hydrolases"/>
    <property type="match status" value="1"/>
</dbReference>
<evidence type="ECO:0000313" key="5">
    <source>
        <dbReference type="EMBL" id="GKV48608.1"/>
    </source>
</evidence>
<protein>
    <recommendedName>
        <fullName evidence="4">NB-ARC domain-containing protein</fullName>
    </recommendedName>
</protein>
<dbReference type="InterPro" id="IPR002182">
    <property type="entry name" value="NB-ARC"/>
</dbReference>
<evidence type="ECO:0000256" key="3">
    <source>
        <dbReference type="SAM" id="Phobius"/>
    </source>
</evidence>
<dbReference type="InterPro" id="IPR050905">
    <property type="entry name" value="Plant_NBS-LRR"/>
</dbReference>
<accession>A0AAV5MF96</accession>
<keyword evidence="3" id="KW-0472">Membrane</keyword>
<feature type="domain" description="NB-ARC" evidence="4">
    <location>
        <begin position="155"/>
        <end position="291"/>
    </location>
</feature>
<gene>
    <name evidence="5" type="ORF">SLEP1_g55405</name>
</gene>
<name>A0AAV5MF96_9ROSI</name>
<evidence type="ECO:0000256" key="1">
    <source>
        <dbReference type="ARBA" id="ARBA00022821"/>
    </source>
</evidence>
<evidence type="ECO:0000259" key="4">
    <source>
        <dbReference type="Pfam" id="PF00931"/>
    </source>
</evidence>
<comment type="caution">
    <text evidence="5">The sequence shown here is derived from an EMBL/GenBank/DDBJ whole genome shotgun (WGS) entry which is preliminary data.</text>
</comment>
<evidence type="ECO:0000256" key="2">
    <source>
        <dbReference type="SAM" id="Coils"/>
    </source>
</evidence>
<dbReference type="PANTHER" id="PTHR33463">
    <property type="entry name" value="NB-ARC DOMAIN-CONTAINING PROTEIN-RELATED"/>
    <property type="match status" value="1"/>
</dbReference>
<proteinExistence type="predicted"/>
<dbReference type="AlphaFoldDB" id="A0AAV5MF96"/>
<keyword evidence="3" id="KW-1133">Transmembrane helix</keyword>